<evidence type="ECO:0000313" key="2">
    <source>
        <dbReference type="EMBL" id="GMA32938.1"/>
    </source>
</evidence>
<name>A0AA37XG62_9MICO</name>
<evidence type="ECO:0000259" key="1">
    <source>
        <dbReference type="Pfam" id="PF06889"/>
    </source>
</evidence>
<feature type="domain" description="DUF1266" evidence="1">
    <location>
        <begin position="73"/>
        <end position="210"/>
    </location>
</feature>
<evidence type="ECO:0000313" key="3">
    <source>
        <dbReference type="Proteomes" id="UP001157161"/>
    </source>
</evidence>
<organism evidence="2 3">
    <name type="scientific">Litorihabitans aurantiacus</name>
    <dbReference type="NCBI Taxonomy" id="1930061"/>
    <lineage>
        <taxon>Bacteria</taxon>
        <taxon>Bacillati</taxon>
        <taxon>Actinomycetota</taxon>
        <taxon>Actinomycetes</taxon>
        <taxon>Micrococcales</taxon>
        <taxon>Beutenbergiaceae</taxon>
        <taxon>Litorihabitans</taxon>
    </lineage>
</organism>
<gene>
    <name evidence="2" type="ORF">GCM10025875_29300</name>
</gene>
<sequence length="253" mass="27324">MRAQRAYYDVRGLGAPDDELRRVLRVAAPWVHRFGGWPLTLEVFPLADGLTPRQRRAVAILSPGTAEDHRNDLAASWGVAHRTDLLTQIDEGLATGVHSAAFAAAGRFGEPAILEQIAATTDVPLDDLVDLVNPRADGVPQLLWGWDLIRLHTILRSGVSAGYVDPATALPRLHRIADLVTTLFPTEESLVRNLLVGHAFWAGLEGRAETRSRVALAQEDLAGEWPRTLGPWPAPPAGGVELVPPMADGFATA</sequence>
<dbReference type="Pfam" id="PF06889">
    <property type="entry name" value="DUF1266"/>
    <property type="match status" value="1"/>
</dbReference>
<protein>
    <recommendedName>
        <fullName evidence="1">DUF1266 domain-containing protein</fullName>
    </recommendedName>
</protein>
<accession>A0AA37XG62</accession>
<dbReference type="EMBL" id="BSUM01000001">
    <property type="protein sequence ID" value="GMA32938.1"/>
    <property type="molecule type" value="Genomic_DNA"/>
</dbReference>
<dbReference type="InterPro" id="IPR009677">
    <property type="entry name" value="DUF1266"/>
</dbReference>
<comment type="caution">
    <text evidence="2">The sequence shown here is derived from an EMBL/GenBank/DDBJ whole genome shotgun (WGS) entry which is preliminary data.</text>
</comment>
<dbReference type="AlphaFoldDB" id="A0AA37XG62"/>
<dbReference type="Proteomes" id="UP001157161">
    <property type="component" value="Unassembled WGS sequence"/>
</dbReference>
<dbReference type="RefSeq" id="WP_284251638.1">
    <property type="nucleotide sequence ID" value="NZ_BSUM01000001.1"/>
</dbReference>
<reference evidence="2" key="1">
    <citation type="journal article" date="2014" name="Int. J. Syst. Evol. Microbiol.">
        <title>Complete genome sequence of Corynebacterium casei LMG S-19264T (=DSM 44701T), isolated from a smear-ripened cheese.</title>
        <authorList>
            <consortium name="US DOE Joint Genome Institute (JGI-PGF)"/>
            <person name="Walter F."/>
            <person name="Albersmeier A."/>
            <person name="Kalinowski J."/>
            <person name="Ruckert C."/>
        </authorList>
    </citation>
    <scope>NUCLEOTIDE SEQUENCE</scope>
    <source>
        <strain evidence="2">NBRC 112290</strain>
    </source>
</reference>
<proteinExistence type="predicted"/>
<keyword evidence="3" id="KW-1185">Reference proteome</keyword>
<reference evidence="2" key="2">
    <citation type="submission" date="2023-02" db="EMBL/GenBank/DDBJ databases">
        <authorList>
            <person name="Sun Q."/>
            <person name="Mori K."/>
        </authorList>
    </citation>
    <scope>NUCLEOTIDE SEQUENCE</scope>
    <source>
        <strain evidence="2">NBRC 112290</strain>
    </source>
</reference>